<keyword evidence="4" id="KW-0274">FAD</keyword>
<feature type="compositionally biased region" description="Low complexity" evidence="7">
    <location>
        <begin position="1566"/>
        <end position="1577"/>
    </location>
</feature>
<dbReference type="Gene3D" id="3.90.660.10">
    <property type="match status" value="1"/>
</dbReference>
<proteinExistence type="inferred from homology"/>
<keyword evidence="6" id="KW-0560">Oxidoreductase</keyword>
<dbReference type="Proteomes" id="UP001187192">
    <property type="component" value="Unassembled WGS sequence"/>
</dbReference>
<dbReference type="InterPro" id="IPR002937">
    <property type="entry name" value="Amino_oxidase"/>
</dbReference>
<organism evidence="9 10">
    <name type="scientific">Ficus carica</name>
    <name type="common">Common fig</name>
    <dbReference type="NCBI Taxonomy" id="3494"/>
    <lineage>
        <taxon>Eukaryota</taxon>
        <taxon>Viridiplantae</taxon>
        <taxon>Streptophyta</taxon>
        <taxon>Embryophyta</taxon>
        <taxon>Tracheophyta</taxon>
        <taxon>Spermatophyta</taxon>
        <taxon>Magnoliopsida</taxon>
        <taxon>eudicotyledons</taxon>
        <taxon>Gunneridae</taxon>
        <taxon>Pentapetalae</taxon>
        <taxon>rosids</taxon>
        <taxon>fabids</taxon>
        <taxon>Rosales</taxon>
        <taxon>Moraceae</taxon>
        <taxon>Ficeae</taxon>
        <taxon>Ficus</taxon>
    </lineage>
</organism>
<feature type="region of interest" description="Disordered" evidence="7">
    <location>
        <begin position="200"/>
        <end position="241"/>
    </location>
</feature>
<evidence type="ECO:0000256" key="2">
    <source>
        <dbReference type="ARBA" id="ARBA00005995"/>
    </source>
</evidence>
<feature type="region of interest" description="Disordered" evidence="7">
    <location>
        <begin position="73"/>
        <end position="164"/>
    </location>
</feature>
<dbReference type="InterPro" id="IPR007526">
    <property type="entry name" value="SWIRM"/>
</dbReference>
<evidence type="ECO:0000313" key="10">
    <source>
        <dbReference type="Proteomes" id="UP001187192"/>
    </source>
</evidence>
<evidence type="ECO:0000259" key="8">
    <source>
        <dbReference type="PROSITE" id="PS50934"/>
    </source>
</evidence>
<dbReference type="PROSITE" id="PS50934">
    <property type="entry name" value="SWIRM"/>
    <property type="match status" value="1"/>
</dbReference>
<accession>A0AA87ZNU7</accession>
<comment type="cofactor">
    <cofactor evidence="1">
        <name>FAD</name>
        <dbReference type="ChEBI" id="CHEBI:57692"/>
    </cofactor>
</comment>
<dbReference type="SUPFAM" id="SSF47676">
    <property type="entry name" value="Conserved domain common to transcription factors TFIIS, elongin A, CRSP70"/>
    <property type="match status" value="1"/>
</dbReference>
<feature type="compositionally biased region" description="Polar residues" evidence="7">
    <location>
        <begin position="222"/>
        <end position="231"/>
    </location>
</feature>
<dbReference type="Gene3D" id="3.50.50.60">
    <property type="entry name" value="FAD/NAD(P)-binding domain"/>
    <property type="match status" value="1"/>
</dbReference>
<keyword evidence="3" id="KW-0285">Flavoprotein</keyword>
<feature type="domain" description="SWIRM" evidence="8">
    <location>
        <begin position="578"/>
        <end position="692"/>
    </location>
</feature>
<feature type="compositionally biased region" description="Polar residues" evidence="7">
    <location>
        <begin position="474"/>
        <end position="488"/>
    </location>
</feature>
<feature type="region of interest" description="Disordered" evidence="7">
    <location>
        <begin position="1777"/>
        <end position="1812"/>
    </location>
</feature>
<dbReference type="InterPro" id="IPR036188">
    <property type="entry name" value="FAD/NAD-bd_sf"/>
</dbReference>
<evidence type="ECO:0000313" key="9">
    <source>
        <dbReference type="EMBL" id="GMN35715.1"/>
    </source>
</evidence>
<name>A0AA87ZNU7_FICCA</name>
<feature type="region of interest" description="Disordered" evidence="7">
    <location>
        <begin position="1"/>
        <end position="59"/>
    </location>
</feature>
<keyword evidence="10" id="KW-1185">Reference proteome</keyword>
<keyword evidence="5" id="KW-0156">Chromatin regulator</keyword>
<dbReference type="SUPFAM" id="SSF54373">
    <property type="entry name" value="FAD-linked reductases, C-terminal domain"/>
    <property type="match status" value="1"/>
</dbReference>
<evidence type="ECO:0000256" key="3">
    <source>
        <dbReference type="ARBA" id="ARBA00022630"/>
    </source>
</evidence>
<dbReference type="PRINTS" id="PR00419">
    <property type="entry name" value="ADXRDTASE"/>
</dbReference>
<evidence type="ECO:0000256" key="4">
    <source>
        <dbReference type="ARBA" id="ARBA00022827"/>
    </source>
</evidence>
<evidence type="ECO:0000256" key="5">
    <source>
        <dbReference type="ARBA" id="ARBA00022853"/>
    </source>
</evidence>
<feature type="region of interest" description="Disordered" evidence="7">
    <location>
        <begin position="474"/>
        <end position="509"/>
    </location>
</feature>
<dbReference type="InterPro" id="IPR009057">
    <property type="entry name" value="Homeodomain-like_sf"/>
</dbReference>
<dbReference type="EMBL" id="BTGU01000005">
    <property type="protein sequence ID" value="GMN35715.1"/>
    <property type="molecule type" value="Genomic_DNA"/>
</dbReference>
<dbReference type="SUPFAM" id="SSF51905">
    <property type="entry name" value="FAD/NAD(P)-binding domain"/>
    <property type="match status" value="1"/>
</dbReference>
<dbReference type="SUPFAM" id="SSF46689">
    <property type="entry name" value="Homeodomain-like"/>
    <property type="match status" value="1"/>
</dbReference>
<dbReference type="Gene3D" id="1.10.10.10">
    <property type="entry name" value="Winged helix-like DNA-binding domain superfamily/Winged helix DNA-binding domain"/>
    <property type="match status" value="1"/>
</dbReference>
<evidence type="ECO:0000256" key="7">
    <source>
        <dbReference type="SAM" id="MobiDB-lite"/>
    </source>
</evidence>
<dbReference type="GO" id="GO:0016705">
    <property type="term" value="F:oxidoreductase activity, acting on paired donors, with incorporation or reduction of molecular oxygen"/>
    <property type="evidence" value="ECO:0007669"/>
    <property type="project" value="UniProtKB-ARBA"/>
</dbReference>
<evidence type="ECO:0000256" key="1">
    <source>
        <dbReference type="ARBA" id="ARBA00001974"/>
    </source>
</evidence>
<feature type="compositionally biased region" description="Basic residues" evidence="7">
    <location>
        <begin position="36"/>
        <end position="47"/>
    </location>
</feature>
<dbReference type="FunFam" id="3.50.50.60:FF:000507">
    <property type="entry name" value="Lysine-specific histone demethylase 1 homolog 3"/>
    <property type="match status" value="1"/>
</dbReference>
<dbReference type="GO" id="GO:0141052">
    <property type="term" value="F:histone H3 demethylase activity"/>
    <property type="evidence" value="ECO:0007669"/>
    <property type="project" value="UniProtKB-ARBA"/>
</dbReference>
<dbReference type="PANTHER" id="PTHR10742:SF410">
    <property type="entry name" value="LYSINE-SPECIFIC HISTONE DEMETHYLASE 2"/>
    <property type="match status" value="1"/>
</dbReference>
<dbReference type="PANTHER" id="PTHR10742">
    <property type="entry name" value="FLAVIN MONOAMINE OXIDASE"/>
    <property type="match status" value="1"/>
</dbReference>
<protein>
    <recommendedName>
        <fullName evidence="8">SWIRM domain-containing protein</fullName>
    </recommendedName>
</protein>
<evidence type="ECO:0000256" key="6">
    <source>
        <dbReference type="ARBA" id="ARBA00023002"/>
    </source>
</evidence>
<dbReference type="InterPro" id="IPR036388">
    <property type="entry name" value="WH-like_DNA-bd_sf"/>
</dbReference>
<feature type="compositionally biased region" description="Polar residues" evidence="7">
    <location>
        <begin position="147"/>
        <end position="162"/>
    </location>
</feature>
<dbReference type="InterPro" id="IPR050281">
    <property type="entry name" value="Flavin_monoamine_oxidase"/>
</dbReference>
<feature type="compositionally biased region" description="Polar residues" evidence="7">
    <location>
        <begin position="1520"/>
        <end position="1531"/>
    </location>
</feature>
<sequence>MDEDEKKSGTKKRSKQIEIGLDSDDDEPIGSLLKLKWPRNPKKVGKGKRADVGDEDLGGMDDTLASIWKKLKVSKKDSVSGTGRGKGSASVAVESLDPSVEDGGSDVKSVSKGVEKGSLVEDGGSDMTVDTGVENKRKGKAKRRKVNSNAKTNDVGSESMGSGCSLLKDKNVSGVLVEEGTSHSSSDRFDDSLSSLRYRAQSGLTRKSRANSRLKESHDMSQGRSSSVESLRSNDREHKRPPKVILECRSKVINDEVIVTRSSTVQEGLAVNPCSSSKLCDGVKHCSAGEEITLNCEVSSCVVAKETPLDRFDGDLLSNGFPNNSRHLLHDSLPCHLRTSREVSECQNELDSEQCPKGFHYAQPLVSCSDSDLLKKEEMRAKCNGPDTYMEEQDLASGPLQKENAGSCNCGISSIPTACTGAHKLGCNFQSNNKEISIDIHIGKNDPAPASNKCSSALHQNLKAQATCVQSQDCSSSGEETHGASSLSVAPDENESYQGDAVSLPDTEDKERKLAPRVMRRLKKRRHGDMAYEGDADWEILIDDQGFFESQPTVDSDRSFRVRSKFDHSSIVTEAEGSGAAAVSAGLKAHAVGPVERIKFKEILKRRGGLQDYLECRIAVSFLIHDSVKLWNQILGLWNKDFGRILPLSDCGVSENTTANESPRASLIREIYTFLDQSGYINFGIASEKDQSESGTKQNYKLLREKNFVEGSGVSVADSEDGVSFITGLDKSSKTAIEAKNGLLLNSENLTHEAIKDNECVPNARVESANEAEPEGRVADFSENCNIDTKLAEKLVNLDVGSTELSHEIVENDEVPIPTPDARNDSCHIQLAAADDAKGNHLLQCDADDRKKIIVIGAGPAGLTAARHLQRQGFAVTILEARSRIGGRVYTDQSSLSVPVDLGASIITGVEADVDTERRPDPSSLICAQLGLELTILNSDCPLYDIVTAQKVPSDLDEALEAEYNSLLDDMILLVAQKGEHAMKMSLEEGLEYALQMRRMARVGANAEDKKQYIADDGFVDSKAGSDGRVPDKNNSSEELLSPLERRVMDWHFANLEYGCAALLKEVSLPYWNQDDVYGGFGGAHCMIKGGYSSVVESLGEGLCIHLNHVVTDVSYSPKVSGVSDGQSNKVRVSTSNGGEFHGDAVLVTVPLGCLKAETINFLPPLPQWKRSSVQRLGFGVLNKVVLEFPDVFWDDSVDYFGATAEETNRRGQCFMFWNVKKTVGAPVLIALVVGKAAIDGQNMSSSDHVNHALVVLRKLFGKETVPDPVASVVTDWGRDPFSYGAYSYVAVGASGEDYDILGRPVENCLFFAGEATCKEHPDTVGGAMMSGLREAVRIIDILTTGNDYTAEVEAMEALQRQSESERDEVRDIARRLEAIEISNVLYKDSLDGTQILTREALLQDMFFSAKSNDGRLHLIKELLTLPVELLKSFAGTKEGLSTLNSWILDSMGKDGTQLLRHCVRLLVLVSTDLLAVRLSGIGKTVKEKVCVHTSRDIRAIASQLVNVWLEVFRKEKASNGGSKFSRQSAAVDSAKRKSIKDPASAKPPLHTNHGALGDRGSLQVSASNGSHLSSSANVKKVNGKVVKLESATSSKPDVDRAAMTEEEKAAIAAAEAARAAALAAVEVYASSEAKSNTLLQLPKIPSFHKFARREQYAQMDEYDFRRKWSGGVFGRQDCISEIDSRNCRVRDWSVDFSATCVNLDNSRISADNLSQRSHSNEIANNLNFREHSGESAAADSSIYTKAWVDTAGSVGIKDYHAIERWQSQAAAADSNFFDPDNHIREEEDSNASSRQPTWKCDGRANESSVSQVTMNKESVKSHHRGADRIKQAVVDYVASLLMPLYKAKKIDREGYKSIMKKSATKVMELATDAEKAMAVSEFLDFKRRNKIRAFVDKLIERHMASKSDVKT</sequence>
<feature type="region of interest" description="Disordered" evidence="7">
    <location>
        <begin position="1520"/>
        <end position="1577"/>
    </location>
</feature>
<dbReference type="Pfam" id="PF01593">
    <property type="entry name" value="Amino_oxidase"/>
    <property type="match status" value="1"/>
</dbReference>
<comment type="caution">
    <text evidence="9">The sequence shown here is derived from an EMBL/GenBank/DDBJ whole genome shotgun (WGS) entry which is preliminary data.</text>
</comment>
<feature type="compositionally biased region" description="Basic residues" evidence="7">
    <location>
        <begin position="137"/>
        <end position="146"/>
    </location>
</feature>
<dbReference type="InterPro" id="IPR035441">
    <property type="entry name" value="TFIIS/LEDGF_dom_sf"/>
</dbReference>
<comment type="similarity">
    <text evidence="2">Belongs to the flavin monoamine oxidase family.</text>
</comment>
<gene>
    <name evidence="9" type="ORF">TIFTF001_005466</name>
</gene>
<reference evidence="9" key="1">
    <citation type="submission" date="2023-07" db="EMBL/GenBank/DDBJ databases">
        <title>draft genome sequence of fig (Ficus carica).</title>
        <authorList>
            <person name="Takahashi T."/>
            <person name="Nishimura K."/>
        </authorList>
    </citation>
    <scope>NUCLEOTIDE SEQUENCE</scope>
</reference>